<keyword evidence="2" id="KW-1185">Reference proteome</keyword>
<gene>
    <name evidence="1" type="ORF">L1987_23211</name>
</gene>
<evidence type="ECO:0000313" key="2">
    <source>
        <dbReference type="Proteomes" id="UP001056120"/>
    </source>
</evidence>
<evidence type="ECO:0000313" key="1">
    <source>
        <dbReference type="EMBL" id="KAI3807285.1"/>
    </source>
</evidence>
<dbReference type="Proteomes" id="UP001056120">
    <property type="component" value="Linkage Group LG08"/>
</dbReference>
<reference evidence="2" key="1">
    <citation type="journal article" date="2022" name="Mol. Ecol. Resour.">
        <title>The genomes of chicory, endive, great burdock and yacon provide insights into Asteraceae palaeo-polyploidization history and plant inulin production.</title>
        <authorList>
            <person name="Fan W."/>
            <person name="Wang S."/>
            <person name="Wang H."/>
            <person name="Wang A."/>
            <person name="Jiang F."/>
            <person name="Liu H."/>
            <person name="Zhao H."/>
            <person name="Xu D."/>
            <person name="Zhang Y."/>
        </authorList>
    </citation>
    <scope>NUCLEOTIDE SEQUENCE [LARGE SCALE GENOMIC DNA]</scope>
    <source>
        <strain evidence="2">cv. Yunnan</strain>
    </source>
</reference>
<name>A0ACB9IH07_9ASTR</name>
<protein>
    <submittedName>
        <fullName evidence="1">Uncharacterized protein</fullName>
    </submittedName>
</protein>
<proteinExistence type="predicted"/>
<sequence length="111" mass="12336">MILHLQYVRAGLAAEAVHALNRMENYNWIDHDVIETGDVSDINLVKDLSVPFRKAELRGSAKIVSIALDHVVIFEFSFFTLLSKRTHTQLTVKESVGCAGDSSAGPYSNQF</sequence>
<dbReference type="EMBL" id="CM042025">
    <property type="protein sequence ID" value="KAI3807285.1"/>
    <property type="molecule type" value="Genomic_DNA"/>
</dbReference>
<comment type="caution">
    <text evidence="1">The sequence shown here is derived from an EMBL/GenBank/DDBJ whole genome shotgun (WGS) entry which is preliminary data.</text>
</comment>
<accession>A0ACB9IH07</accession>
<reference evidence="1 2" key="2">
    <citation type="journal article" date="2022" name="Mol. Ecol. Resour.">
        <title>The genomes of chicory, endive, great burdock and yacon provide insights into Asteraceae paleo-polyploidization history and plant inulin production.</title>
        <authorList>
            <person name="Fan W."/>
            <person name="Wang S."/>
            <person name="Wang H."/>
            <person name="Wang A."/>
            <person name="Jiang F."/>
            <person name="Liu H."/>
            <person name="Zhao H."/>
            <person name="Xu D."/>
            <person name="Zhang Y."/>
        </authorList>
    </citation>
    <scope>NUCLEOTIDE SEQUENCE [LARGE SCALE GENOMIC DNA]</scope>
    <source>
        <strain evidence="2">cv. Yunnan</strain>
        <tissue evidence="1">Leaves</tissue>
    </source>
</reference>
<organism evidence="1 2">
    <name type="scientific">Smallanthus sonchifolius</name>
    <dbReference type="NCBI Taxonomy" id="185202"/>
    <lineage>
        <taxon>Eukaryota</taxon>
        <taxon>Viridiplantae</taxon>
        <taxon>Streptophyta</taxon>
        <taxon>Embryophyta</taxon>
        <taxon>Tracheophyta</taxon>
        <taxon>Spermatophyta</taxon>
        <taxon>Magnoliopsida</taxon>
        <taxon>eudicotyledons</taxon>
        <taxon>Gunneridae</taxon>
        <taxon>Pentapetalae</taxon>
        <taxon>asterids</taxon>
        <taxon>campanulids</taxon>
        <taxon>Asterales</taxon>
        <taxon>Asteraceae</taxon>
        <taxon>Asteroideae</taxon>
        <taxon>Heliantheae alliance</taxon>
        <taxon>Millerieae</taxon>
        <taxon>Smallanthus</taxon>
    </lineage>
</organism>